<feature type="compositionally biased region" description="Polar residues" evidence="2">
    <location>
        <begin position="1243"/>
        <end position="1252"/>
    </location>
</feature>
<comment type="caution">
    <text evidence="4">The sequence shown here is derived from an EMBL/GenBank/DDBJ whole genome shotgun (WGS) entry which is preliminary data.</text>
</comment>
<dbReference type="InterPro" id="IPR045153">
    <property type="entry name" value="Est1/Ebs1-like"/>
</dbReference>
<evidence type="ECO:0000313" key="5">
    <source>
        <dbReference type="Proteomes" id="UP001447188"/>
    </source>
</evidence>
<feature type="compositionally biased region" description="Basic and acidic residues" evidence="2">
    <location>
        <begin position="227"/>
        <end position="272"/>
    </location>
</feature>
<feature type="region of interest" description="Disordered" evidence="2">
    <location>
        <begin position="1159"/>
        <end position="1252"/>
    </location>
</feature>
<dbReference type="InterPro" id="IPR018834">
    <property type="entry name" value="DNA/RNA-bd_Est1-type"/>
</dbReference>
<keyword evidence="5" id="KW-1185">Reference proteome</keyword>
<dbReference type="EMBL" id="JBBBZM010000179">
    <property type="protein sequence ID" value="KAL0632243.1"/>
    <property type="molecule type" value="Genomic_DNA"/>
</dbReference>
<dbReference type="PANTHER" id="PTHR15696:SF0">
    <property type="entry name" value="TELOMERASE-BINDING PROTEIN EST1A"/>
    <property type="match status" value="1"/>
</dbReference>
<dbReference type="SUPFAM" id="SSF48452">
    <property type="entry name" value="TPR-like"/>
    <property type="match status" value="1"/>
</dbReference>
<dbReference type="Gene3D" id="3.40.50.1010">
    <property type="entry name" value="5'-nuclease"/>
    <property type="match status" value="1"/>
</dbReference>
<dbReference type="Pfam" id="PF10373">
    <property type="entry name" value="EST1_DNA_bind"/>
    <property type="match status" value="1"/>
</dbReference>
<feature type="domain" description="PIN" evidence="3">
    <location>
        <begin position="1000"/>
        <end position="1138"/>
    </location>
</feature>
<protein>
    <recommendedName>
        <fullName evidence="3">PIN domain-containing protein</fullName>
    </recommendedName>
</protein>
<evidence type="ECO:0000256" key="2">
    <source>
        <dbReference type="SAM" id="MobiDB-lite"/>
    </source>
</evidence>
<dbReference type="Proteomes" id="UP001447188">
    <property type="component" value="Unassembled WGS sequence"/>
</dbReference>
<feature type="compositionally biased region" description="Polar residues" evidence="2">
    <location>
        <begin position="717"/>
        <end position="726"/>
    </location>
</feature>
<dbReference type="SMART" id="SM00670">
    <property type="entry name" value="PINc"/>
    <property type="match status" value="1"/>
</dbReference>
<dbReference type="InterPro" id="IPR029060">
    <property type="entry name" value="PIN-like_dom_sf"/>
</dbReference>
<feature type="compositionally biased region" description="Polar residues" evidence="2">
    <location>
        <begin position="143"/>
        <end position="164"/>
    </location>
</feature>
<proteinExistence type="predicted"/>
<evidence type="ECO:0000313" key="4">
    <source>
        <dbReference type="EMBL" id="KAL0632243.1"/>
    </source>
</evidence>
<evidence type="ECO:0000256" key="1">
    <source>
        <dbReference type="RuleBase" id="RU369098"/>
    </source>
</evidence>
<dbReference type="InterPro" id="IPR011990">
    <property type="entry name" value="TPR-like_helical_dom_sf"/>
</dbReference>
<feature type="region of interest" description="Disordered" evidence="2">
    <location>
        <begin position="668"/>
        <end position="687"/>
    </location>
</feature>
<comment type="function">
    <text evidence="1">Plays a role in nonsense-mediated mRNA decay.</text>
</comment>
<feature type="compositionally biased region" description="Basic and acidic residues" evidence="2">
    <location>
        <begin position="104"/>
        <end position="114"/>
    </location>
</feature>
<feature type="compositionally biased region" description="Polar residues" evidence="2">
    <location>
        <begin position="52"/>
        <end position="62"/>
    </location>
</feature>
<dbReference type="Pfam" id="PF13638">
    <property type="entry name" value="PIN_4"/>
    <property type="match status" value="1"/>
</dbReference>
<feature type="region of interest" description="Disordered" evidence="2">
    <location>
        <begin position="710"/>
        <end position="735"/>
    </location>
</feature>
<feature type="region of interest" description="Disordered" evidence="2">
    <location>
        <begin position="314"/>
        <end position="341"/>
    </location>
</feature>
<dbReference type="PANTHER" id="PTHR15696">
    <property type="entry name" value="SMG-7 SUPPRESSOR WITH MORPHOLOGICAL EFFECT ON GENITALIA PROTEIN 7"/>
    <property type="match status" value="1"/>
</dbReference>
<organism evidence="4 5">
    <name type="scientific">Discina gigas</name>
    <dbReference type="NCBI Taxonomy" id="1032678"/>
    <lineage>
        <taxon>Eukaryota</taxon>
        <taxon>Fungi</taxon>
        <taxon>Dikarya</taxon>
        <taxon>Ascomycota</taxon>
        <taxon>Pezizomycotina</taxon>
        <taxon>Pezizomycetes</taxon>
        <taxon>Pezizales</taxon>
        <taxon>Discinaceae</taxon>
        <taxon>Discina</taxon>
    </lineage>
</organism>
<feature type="compositionally biased region" description="Basic and acidic residues" evidence="2">
    <location>
        <begin position="196"/>
        <end position="207"/>
    </location>
</feature>
<dbReference type="Gene3D" id="1.25.40.10">
    <property type="entry name" value="Tetratricopeptide repeat domain"/>
    <property type="match status" value="1"/>
</dbReference>
<name>A0ABR3G8W0_9PEZI</name>
<feature type="compositionally biased region" description="Polar residues" evidence="2">
    <location>
        <begin position="9"/>
        <end position="18"/>
    </location>
</feature>
<feature type="compositionally biased region" description="Low complexity" evidence="2">
    <location>
        <begin position="276"/>
        <end position="292"/>
    </location>
</feature>
<feature type="region of interest" description="Disordered" evidence="2">
    <location>
        <begin position="1"/>
        <end position="296"/>
    </location>
</feature>
<dbReference type="SUPFAM" id="SSF88723">
    <property type="entry name" value="PIN domain-like"/>
    <property type="match status" value="1"/>
</dbReference>
<evidence type="ECO:0000259" key="3">
    <source>
        <dbReference type="SMART" id="SM00670"/>
    </source>
</evidence>
<feature type="compositionally biased region" description="Basic and acidic residues" evidence="2">
    <location>
        <begin position="1161"/>
        <end position="1177"/>
    </location>
</feature>
<gene>
    <name evidence="4" type="ORF">Q9L58_008877</name>
</gene>
<dbReference type="InterPro" id="IPR002716">
    <property type="entry name" value="PIN_dom"/>
</dbReference>
<dbReference type="CDD" id="cd09880">
    <property type="entry name" value="PIN_Smg5-6-like"/>
    <property type="match status" value="1"/>
</dbReference>
<reference evidence="4 5" key="1">
    <citation type="submission" date="2024-02" db="EMBL/GenBank/DDBJ databases">
        <title>Discinaceae phylogenomics.</title>
        <authorList>
            <person name="Dirks A.C."/>
            <person name="James T.Y."/>
        </authorList>
    </citation>
    <scope>NUCLEOTIDE SEQUENCE [LARGE SCALE GENOMIC DNA]</scope>
    <source>
        <strain evidence="4 5">ACD0624</strain>
    </source>
</reference>
<feature type="compositionally biased region" description="Polar residues" evidence="2">
    <location>
        <begin position="171"/>
        <end position="183"/>
    </location>
</feature>
<keyword evidence="1" id="KW-0866">Nonsense-mediated mRNA decay</keyword>
<accession>A0ABR3G8W0</accession>
<sequence>MMGKDRNESSPQDLQLQITRGFRKEASRKQRNQIDPSTASQGEKPHLPPSPANQYVQWQVRDTAQPKLPRKLDAGSSTWSRDNGELTGSPGVQEIEQKTSGITLEHDTDTRMNDADQVDAARSPRNGRKRTGTDSAMEGSGFPAQQSRESHSGQSPKRTRAQTTRRFDPVSRSTQAAVNSTSGPVRPRKHQQTTIVDREFDRSRFEFEYAGETEDGGAARGTPQPRRLFDPARDHPAAFKTEDSSKRLEDTPAVRTPRDTRAKRTQKGKEARLYSPRQQRGAAAAPAQQQQPMVQGSREGGRIMILNNVTAQPQLHAQQHQPNSASDEEDETPRMVGQPETRPISPEQLIAEVKGIYAGLVMVEAKCCEVDAKQAAAAQDQDGKHPRLNNEQWQALIALHRTLLHEHHDFFLASQHPSASPSLRKLALKYAMPARMWRHGIHSFLELLRHRLPYSLEHMLTFIYLAYSMMALLYETVPAFEDTWIECLGDLGRYRMAIEDDDIRDRDVWANVARFWYSKAADKTPYVGRLHHHLAILARPNVLQQLFYYCKSLGVSQPFSSARESILTLFDPIFAPEMVAHKALLVDTGFIQLHGINFTHIDLEKFDEALGNFLYTLDTHIGDPKSKWKVPGGYVAVCNIIGLYQYGAKDSLLRQAWRQGRRHVIEEEMEDAPAGEGGNITEFDGLLPPLPNEASSEHVTSLLQPVSKLGRDDRYENQTGTQSSAPSPDEKSRDGFTAQEISLNYSKRLAYDILKIALERIGDANVLPHVHIWLVFLIHIKTSEPATRLLENEFPWDSLVAMLNSLIKSFDSERFEGELFPVPEKGVGRPLPEDYTLRGLDWSKLYFPERWFEEAQVDDEERSLELPSMANIRVERILWLATRIASSGDHLVFKNRNFSVHPSLLQRIEDSTTISANIQRSSIMSLAQEYSDVEMTTANEGSASEDDDYVLVGQSDQVRRLKQQQRQLRSQLKTGVTTDVPEKIKEFVAKGPEALKPQYTVLVVDTNLLLSHPETFRLIVSTKDWSVVIPNCVITELLGLTNNTGNVGDAAKAAIIAINDAVSEKRDVKVVTAKGNNVTNIGFYKEQLERHGEDELRNIDDIIIQTTKQQGVVRRQMLGNAGEAEPAVLITEDVNMRVKANARGVTALAASVVKRSLSPRGHVDQEVTGGDPRDASARSKRKSFGNPIAALKQKYPEWQEEDIVSAPSAPSAPEVSNGGDGTIEQMKIGGGKKRQYKRGRIDANTQYNSGAN</sequence>